<feature type="transmembrane region" description="Helical" evidence="6">
    <location>
        <begin position="314"/>
        <end position="340"/>
    </location>
</feature>
<feature type="transmembrane region" description="Helical" evidence="6">
    <location>
        <begin position="215"/>
        <end position="236"/>
    </location>
</feature>
<dbReference type="InterPro" id="IPR036259">
    <property type="entry name" value="MFS_trans_sf"/>
</dbReference>
<keyword evidence="3 6" id="KW-1133">Transmembrane helix</keyword>
<gene>
    <name evidence="8" type="ORF">CCHOA_02920</name>
</gene>
<feature type="transmembrane region" description="Helical" evidence="6">
    <location>
        <begin position="116"/>
        <end position="142"/>
    </location>
</feature>
<name>A0A3G6J975_9CORY</name>
<dbReference type="Gene3D" id="1.20.1250.20">
    <property type="entry name" value="MFS general substrate transporter like domains"/>
    <property type="match status" value="2"/>
</dbReference>
<keyword evidence="9" id="KW-1185">Reference proteome</keyword>
<feature type="compositionally biased region" description="Basic and acidic residues" evidence="5">
    <location>
        <begin position="543"/>
        <end position="559"/>
    </location>
</feature>
<feature type="transmembrane region" description="Helical" evidence="6">
    <location>
        <begin position="256"/>
        <end position="275"/>
    </location>
</feature>
<evidence type="ECO:0000256" key="2">
    <source>
        <dbReference type="ARBA" id="ARBA00022692"/>
    </source>
</evidence>
<dbReference type="Pfam" id="PF07690">
    <property type="entry name" value="MFS_1"/>
    <property type="match status" value="1"/>
</dbReference>
<dbReference type="Proteomes" id="UP000269019">
    <property type="component" value="Chromosome"/>
</dbReference>
<feature type="compositionally biased region" description="Polar residues" evidence="5">
    <location>
        <begin position="469"/>
        <end position="482"/>
    </location>
</feature>
<evidence type="ECO:0000313" key="8">
    <source>
        <dbReference type="EMBL" id="AZA13000.1"/>
    </source>
</evidence>
<dbReference type="GO" id="GO:0022857">
    <property type="term" value="F:transmembrane transporter activity"/>
    <property type="evidence" value="ECO:0007669"/>
    <property type="project" value="InterPro"/>
</dbReference>
<feature type="domain" description="Major facilitator superfamily (MFS) profile" evidence="7">
    <location>
        <begin position="20"/>
        <end position="404"/>
    </location>
</feature>
<feature type="transmembrane region" description="Helical" evidence="6">
    <location>
        <begin position="352"/>
        <end position="372"/>
    </location>
</feature>
<dbReference type="InterPro" id="IPR011701">
    <property type="entry name" value="MFS"/>
</dbReference>
<dbReference type="AlphaFoldDB" id="A0A3G6J975"/>
<evidence type="ECO:0000256" key="6">
    <source>
        <dbReference type="SAM" id="Phobius"/>
    </source>
</evidence>
<sequence>MAKPLHTVAAAGSQSLLKTPGMLKTLLAVASAFGSWSLLLPVVPLAVIQAGGSETLAGGTTAAFMATTVVTQWFTPQLVRRFGYIAVMVASAFILGGPSFLYAFSVDPLPVLLISAVRGVGFGAICVAQAALIAELVVPALLGKASGTLGFVIGLVQMIMLPVGLYLAEHVGFTFTYVTASVVALAATALCITLPKVAPAPKHDVANAGGLPPVATWKLITIPALAVGTFAMGYGAVSSFVPAAIGQADPARGATIAGIVLAVAAGSQMLCRYAAGLIADRRGMAGVTTFPSLIAGVVGLALMALILGFGISPWWMIVAAALFGGGFGAVQNEALLMMFARLPRSRVTDASALWNMSYDGGTGIGAVALGVVAGSLAYAGMFGVAAGIIAFGLFSVWIDRQLGRHRIAERNNTRARLRQVPAARKAYYGAKAVGRASKKPVHFAGDLARSTKRVAETGVKLVPIGHTSKPGQTGDTADTGTETVEIRNAKKAKAKQQAFRRKDRKLRQQTGSIGQGAATDSTSSGDASRAEQSAARRAAGRSGRAERKFLRRFDHGDNR</sequence>
<protein>
    <submittedName>
        <fullName evidence="8">Major Facilitator Superfamily protein</fullName>
    </submittedName>
</protein>
<dbReference type="RefSeq" id="WP_245992178.1">
    <property type="nucleotide sequence ID" value="NZ_CP033896.1"/>
</dbReference>
<feature type="transmembrane region" description="Helical" evidence="6">
    <location>
        <begin position="56"/>
        <end position="75"/>
    </location>
</feature>
<dbReference type="PANTHER" id="PTHR23531:SF1">
    <property type="entry name" value="QUINOLENE RESISTANCE PROTEIN NORA"/>
    <property type="match status" value="1"/>
</dbReference>
<feature type="transmembrane region" description="Helical" evidence="6">
    <location>
        <begin position="26"/>
        <end position="50"/>
    </location>
</feature>
<evidence type="ECO:0000259" key="7">
    <source>
        <dbReference type="PROSITE" id="PS50850"/>
    </source>
</evidence>
<dbReference type="SUPFAM" id="SSF103473">
    <property type="entry name" value="MFS general substrate transporter"/>
    <property type="match status" value="1"/>
</dbReference>
<organism evidence="8 9">
    <name type="scientific">Corynebacterium choanae</name>
    <dbReference type="NCBI Taxonomy" id="1862358"/>
    <lineage>
        <taxon>Bacteria</taxon>
        <taxon>Bacillati</taxon>
        <taxon>Actinomycetota</taxon>
        <taxon>Actinomycetes</taxon>
        <taxon>Mycobacteriales</taxon>
        <taxon>Corynebacteriaceae</taxon>
        <taxon>Corynebacterium</taxon>
    </lineage>
</organism>
<feature type="transmembrane region" description="Helical" evidence="6">
    <location>
        <begin position="378"/>
        <end position="398"/>
    </location>
</feature>
<feature type="region of interest" description="Disordered" evidence="5">
    <location>
        <begin position="463"/>
        <end position="559"/>
    </location>
</feature>
<dbReference type="InterPro" id="IPR052714">
    <property type="entry name" value="MFS_Exporter"/>
</dbReference>
<evidence type="ECO:0000256" key="4">
    <source>
        <dbReference type="ARBA" id="ARBA00023136"/>
    </source>
</evidence>
<feature type="compositionally biased region" description="Low complexity" evidence="5">
    <location>
        <begin position="516"/>
        <end position="542"/>
    </location>
</feature>
<feature type="transmembrane region" description="Helical" evidence="6">
    <location>
        <begin position="287"/>
        <end position="308"/>
    </location>
</feature>
<dbReference type="GO" id="GO:0005886">
    <property type="term" value="C:plasma membrane"/>
    <property type="evidence" value="ECO:0007669"/>
    <property type="project" value="UniProtKB-SubCell"/>
</dbReference>
<dbReference type="InterPro" id="IPR020846">
    <property type="entry name" value="MFS_dom"/>
</dbReference>
<dbReference type="CDD" id="cd17489">
    <property type="entry name" value="MFS_YfcJ_like"/>
    <property type="match status" value="1"/>
</dbReference>
<dbReference type="PROSITE" id="PS50850">
    <property type="entry name" value="MFS"/>
    <property type="match status" value="1"/>
</dbReference>
<reference evidence="8 9" key="1">
    <citation type="submission" date="2018-11" db="EMBL/GenBank/DDBJ databases">
        <authorList>
            <person name="Kleinhagauer T."/>
            <person name="Glaeser S.P."/>
            <person name="Spergser J."/>
            <person name="Ruckert C."/>
            <person name="Kaempfer P."/>
            <person name="Busse H.-J."/>
        </authorList>
    </citation>
    <scope>NUCLEOTIDE SEQUENCE [LARGE SCALE GENOMIC DNA]</scope>
    <source>
        <strain evidence="8 9">200CH</strain>
    </source>
</reference>
<proteinExistence type="predicted"/>
<feature type="transmembrane region" description="Helical" evidence="6">
    <location>
        <begin position="149"/>
        <end position="168"/>
    </location>
</feature>
<dbReference type="KEGG" id="ccho:CCHOA_02920"/>
<evidence type="ECO:0000313" key="9">
    <source>
        <dbReference type="Proteomes" id="UP000269019"/>
    </source>
</evidence>
<dbReference type="PANTHER" id="PTHR23531">
    <property type="entry name" value="QUINOLENE RESISTANCE PROTEIN NORA"/>
    <property type="match status" value="1"/>
</dbReference>
<evidence type="ECO:0000256" key="1">
    <source>
        <dbReference type="ARBA" id="ARBA00004651"/>
    </source>
</evidence>
<dbReference type="EMBL" id="CP033896">
    <property type="protein sequence ID" value="AZA13000.1"/>
    <property type="molecule type" value="Genomic_DNA"/>
</dbReference>
<keyword evidence="2 6" id="KW-0812">Transmembrane</keyword>
<comment type="subcellular location">
    <subcellularLocation>
        <location evidence="1">Cell membrane</location>
        <topology evidence="1">Multi-pass membrane protein</topology>
    </subcellularLocation>
</comment>
<accession>A0A3G6J975</accession>
<keyword evidence="4 6" id="KW-0472">Membrane</keyword>
<feature type="transmembrane region" description="Helical" evidence="6">
    <location>
        <begin position="174"/>
        <end position="194"/>
    </location>
</feature>
<evidence type="ECO:0000256" key="5">
    <source>
        <dbReference type="SAM" id="MobiDB-lite"/>
    </source>
</evidence>
<evidence type="ECO:0000256" key="3">
    <source>
        <dbReference type="ARBA" id="ARBA00022989"/>
    </source>
</evidence>
<feature type="transmembrane region" description="Helical" evidence="6">
    <location>
        <begin position="82"/>
        <end position="104"/>
    </location>
</feature>
<feature type="compositionally biased region" description="Basic residues" evidence="5">
    <location>
        <begin position="489"/>
        <end position="507"/>
    </location>
</feature>